<dbReference type="PANTHER" id="PTHR48032">
    <property type="entry name" value="RNA-BINDING PROTEIN MUSASHI HOMOLOG RBP6"/>
    <property type="match status" value="1"/>
</dbReference>
<feature type="region of interest" description="Disordered" evidence="4">
    <location>
        <begin position="61"/>
        <end position="80"/>
    </location>
</feature>
<dbReference type="InterPro" id="IPR012677">
    <property type="entry name" value="Nucleotide-bd_a/b_plait_sf"/>
</dbReference>
<dbReference type="PANTHER" id="PTHR48032:SF12">
    <property type="entry name" value="RRM DOMAIN-CONTAINING PROTEIN"/>
    <property type="match status" value="1"/>
</dbReference>
<dbReference type="Gene3D" id="3.30.70.330">
    <property type="match status" value="2"/>
</dbReference>
<dbReference type="SMART" id="SM00360">
    <property type="entry name" value="RRM"/>
    <property type="match status" value="2"/>
</dbReference>
<dbReference type="Proteomes" id="UP000027138">
    <property type="component" value="Unassembled WGS sequence"/>
</dbReference>
<keyword evidence="1" id="KW-0677">Repeat</keyword>
<dbReference type="SUPFAM" id="SSF54928">
    <property type="entry name" value="RNA-binding domain, RBD"/>
    <property type="match status" value="2"/>
</dbReference>
<dbReference type="GO" id="GO:0003729">
    <property type="term" value="F:mRNA binding"/>
    <property type="evidence" value="ECO:0007669"/>
    <property type="project" value="TreeGrafter"/>
</dbReference>
<evidence type="ECO:0000256" key="2">
    <source>
        <dbReference type="ARBA" id="ARBA00022884"/>
    </source>
</evidence>
<evidence type="ECO:0000256" key="1">
    <source>
        <dbReference type="ARBA" id="ARBA00022737"/>
    </source>
</evidence>
<dbReference type="PROSITE" id="PS50102">
    <property type="entry name" value="RRM"/>
    <property type="match status" value="2"/>
</dbReference>
<reference evidence="6 7" key="1">
    <citation type="journal article" date="2014" name="PLoS ONE">
        <title>Global Analysis of Gene Expression Profiles in Physic Nut (Jatropha curcas L.) Seedlings Exposed to Salt Stress.</title>
        <authorList>
            <person name="Zhang L."/>
            <person name="Zhang C."/>
            <person name="Wu P."/>
            <person name="Chen Y."/>
            <person name="Li M."/>
            <person name="Jiang H."/>
            <person name="Wu G."/>
        </authorList>
    </citation>
    <scope>NUCLEOTIDE SEQUENCE [LARGE SCALE GENOMIC DNA]</scope>
    <source>
        <strain evidence="7">cv. GZQX0401</strain>
        <tissue evidence="6">Young leaves</tissue>
    </source>
</reference>
<evidence type="ECO:0000259" key="5">
    <source>
        <dbReference type="PROSITE" id="PS50102"/>
    </source>
</evidence>
<keyword evidence="7" id="KW-1185">Reference proteome</keyword>
<dbReference type="EMBL" id="KK914593">
    <property type="protein sequence ID" value="KDP32111.1"/>
    <property type="molecule type" value="Genomic_DNA"/>
</dbReference>
<sequence length="241" mass="27535">MLRRYFGKYGQVKEVLIVLDKITGISRGFGFVTFEDPSAADKALQHRDHFIRGKKVDVKPAIPKRRSKQEQDNDEDSNSTEFRTKKIFVGGLPPNITKEELKNFFDSFGTITDAVVIHNKLTGKPRGFGFISFDSEETVDIILQERYRQFNGYVVEVKKAKSTDMMGKNDNYINNMGFYGSYPSYYPYYWDTYNALPYFYPGGSTPFAGWVFPQNYLEGGDNTSAPSNQVQSLISAGCWQF</sequence>
<dbReference type="InterPro" id="IPR035979">
    <property type="entry name" value="RBD_domain_sf"/>
</dbReference>
<dbReference type="STRING" id="180498.A0A067K791"/>
<keyword evidence="2 3" id="KW-0694">RNA-binding</keyword>
<evidence type="ECO:0000313" key="6">
    <source>
        <dbReference type="EMBL" id="KDP32111.1"/>
    </source>
</evidence>
<gene>
    <name evidence="6" type="ORF">JCGZ_12572</name>
</gene>
<accession>A0A067K791</accession>
<dbReference type="Pfam" id="PF00076">
    <property type="entry name" value="RRM_1"/>
    <property type="match status" value="2"/>
</dbReference>
<dbReference type="InterPro" id="IPR000504">
    <property type="entry name" value="RRM_dom"/>
</dbReference>
<dbReference type="AlphaFoldDB" id="A0A067K791"/>
<evidence type="ECO:0000256" key="3">
    <source>
        <dbReference type="PROSITE-ProRule" id="PRU00176"/>
    </source>
</evidence>
<name>A0A067K791_JATCU</name>
<evidence type="ECO:0000256" key="4">
    <source>
        <dbReference type="SAM" id="MobiDB-lite"/>
    </source>
</evidence>
<proteinExistence type="predicted"/>
<feature type="domain" description="RRM" evidence="5">
    <location>
        <begin position="1"/>
        <end position="63"/>
    </location>
</feature>
<protein>
    <recommendedName>
        <fullName evidence="5">RRM domain-containing protein</fullName>
    </recommendedName>
</protein>
<dbReference type="OrthoDB" id="1875751at2759"/>
<dbReference type="GO" id="GO:0006417">
    <property type="term" value="P:regulation of translation"/>
    <property type="evidence" value="ECO:0007669"/>
    <property type="project" value="TreeGrafter"/>
</dbReference>
<evidence type="ECO:0000313" key="7">
    <source>
        <dbReference type="Proteomes" id="UP000027138"/>
    </source>
</evidence>
<organism evidence="6 7">
    <name type="scientific">Jatropha curcas</name>
    <name type="common">Barbados nut</name>
    <dbReference type="NCBI Taxonomy" id="180498"/>
    <lineage>
        <taxon>Eukaryota</taxon>
        <taxon>Viridiplantae</taxon>
        <taxon>Streptophyta</taxon>
        <taxon>Embryophyta</taxon>
        <taxon>Tracheophyta</taxon>
        <taxon>Spermatophyta</taxon>
        <taxon>Magnoliopsida</taxon>
        <taxon>eudicotyledons</taxon>
        <taxon>Gunneridae</taxon>
        <taxon>Pentapetalae</taxon>
        <taxon>rosids</taxon>
        <taxon>fabids</taxon>
        <taxon>Malpighiales</taxon>
        <taxon>Euphorbiaceae</taxon>
        <taxon>Crotonoideae</taxon>
        <taxon>Jatropheae</taxon>
        <taxon>Jatropha</taxon>
    </lineage>
</organism>
<feature type="domain" description="RRM" evidence="5">
    <location>
        <begin position="85"/>
        <end position="162"/>
    </location>
</feature>